<dbReference type="AlphaFoldDB" id="A0AAE7CZ47"/>
<comment type="similarity">
    <text evidence="1">Belongs to the Gfo/Idh/MocA family.</text>
</comment>
<dbReference type="Pfam" id="PF01408">
    <property type="entry name" value="GFO_IDH_MocA"/>
    <property type="match status" value="1"/>
</dbReference>
<dbReference type="InterPro" id="IPR055170">
    <property type="entry name" value="GFO_IDH_MocA-like_dom"/>
</dbReference>
<feature type="domain" description="Gfo/Idh/MocA-like oxidoreductase N-terminal" evidence="3">
    <location>
        <begin position="5"/>
        <end position="119"/>
    </location>
</feature>
<dbReference type="Proteomes" id="UP000500801">
    <property type="component" value="Chromosome"/>
</dbReference>
<dbReference type="InterPro" id="IPR050984">
    <property type="entry name" value="Gfo/Idh/MocA_domain"/>
</dbReference>
<evidence type="ECO:0000313" key="8">
    <source>
        <dbReference type="Proteomes" id="UP000824976"/>
    </source>
</evidence>
<dbReference type="GO" id="GO:0000166">
    <property type="term" value="F:nucleotide binding"/>
    <property type="evidence" value="ECO:0007669"/>
    <property type="project" value="InterPro"/>
</dbReference>
<feature type="domain" description="GFO/IDH/MocA-like oxidoreductase" evidence="4">
    <location>
        <begin position="131"/>
        <end position="245"/>
    </location>
</feature>
<dbReference type="SUPFAM" id="SSF55347">
    <property type="entry name" value="Glyceraldehyde-3-phosphate dehydrogenase-like, C-terminal domain"/>
    <property type="match status" value="1"/>
</dbReference>
<organism evidence="5 7">
    <name type="scientific">Dickeya zeae</name>
    <dbReference type="NCBI Taxonomy" id="204042"/>
    <lineage>
        <taxon>Bacteria</taxon>
        <taxon>Pseudomonadati</taxon>
        <taxon>Pseudomonadota</taxon>
        <taxon>Gammaproteobacteria</taxon>
        <taxon>Enterobacterales</taxon>
        <taxon>Pectobacteriaceae</taxon>
        <taxon>Dickeya</taxon>
    </lineage>
</organism>
<dbReference type="Gene3D" id="3.30.360.10">
    <property type="entry name" value="Dihydrodipicolinate Reductase, domain 2"/>
    <property type="match status" value="1"/>
</dbReference>
<dbReference type="Proteomes" id="UP000824976">
    <property type="component" value="Chromosome"/>
</dbReference>
<dbReference type="RefSeq" id="WP_168362345.1">
    <property type="nucleotide sequence ID" value="NZ_CP033622.1"/>
</dbReference>
<protein>
    <submittedName>
        <fullName evidence="5">Gfo/Idh/MocA family oxidoreductase</fullName>
    </submittedName>
</protein>
<sequence>MKKNYGILSTASIVPRFVSAVRASGDGTVLAIASRSAEKARAKAGQFGIERAYGSYQALMDDKDVNIVYIATINSEHYANCLMALEHGKHVICEKPFVLKKQEAEHLFRLAIERGLFIMEAQKVVFLPVMEAIKSILQSGRLGQVRLVDMTSSCEATYNNWLGLPEAGGGCLYGNASYTIQMLTYLFDDMPEYRAGAAIHSPSGADAQCVINLANQAGVLIVSKISTQVNAINKAFIYAEKGYIEIADYWKARKATVHHVGGETEELHFPCDYELVYEVQHIHECLDMHMLTSPLMSPDMTIKTISMLESIHKEWSGQHQ</sequence>
<reference evidence="6 8" key="2">
    <citation type="submission" date="2019-06" db="EMBL/GenBank/DDBJ databases">
        <title>Complete genome of Dickeya zeae PL65.</title>
        <authorList>
            <person name="Boluk G."/>
            <person name="Arif M."/>
        </authorList>
    </citation>
    <scope>NUCLEOTIDE SEQUENCE [LARGE SCALE GENOMIC DNA]</scope>
    <source>
        <strain evidence="6 8">PL65</strain>
    </source>
</reference>
<dbReference type="Pfam" id="PF22725">
    <property type="entry name" value="GFO_IDH_MocA_C3"/>
    <property type="match status" value="1"/>
</dbReference>
<evidence type="ECO:0000259" key="4">
    <source>
        <dbReference type="Pfam" id="PF22725"/>
    </source>
</evidence>
<dbReference type="InterPro" id="IPR000683">
    <property type="entry name" value="Gfo/Idh/MocA-like_OxRdtase_N"/>
</dbReference>
<dbReference type="EMBL" id="CP040817">
    <property type="protein sequence ID" value="QYM90782.1"/>
    <property type="molecule type" value="Genomic_DNA"/>
</dbReference>
<dbReference type="PANTHER" id="PTHR22604:SF105">
    <property type="entry name" value="TRANS-1,2-DIHYDROBENZENE-1,2-DIOL DEHYDROGENASE"/>
    <property type="match status" value="1"/>
</dbReference>
<keyword evidence="2" id="KW-0560">Oxidoreductase</keyword>
<evidence type="ECO:0000259" key="3">
    <source>
        <dbReference type="Pfam" id="PF01408"/>
    </source>
</evidence>
<gene>
    <name evidence="5" type="ORF">DWG24_09520</name>
    <name evidence="6" type="ORF">FGI21_02335</name>
</gene>
<dbReference type="Gene3D" id="3.40.50.720">
    <property type="entry name" value="NAD(P)-binding Rossmann-like Domain"/>
    <property type="match status" value="1"/>
</dbReference>
<dbReference type="InterPro" id="IPR036291">
    <property type="entry name" value="NAD(P)-bd_dom_sf"/>
</dbReference>
<accession>A0AAE7CZ47</accession>
<dbReference type="GO" id="GO:0016491">
    <property type="term" value="F:oxidoreductase activity"/>
    <property type="evidence" value="ECO:0007669"/>
    <property type="project" value="UniProtKB-KW"/>
</dbReference>
<reference evidence="5 7" key="1">
    <citation type="submission" date="2018-11" db="EMBL/GenBank/DDBJ databases">
        <title>Complete genome sequence of Dickeya zeae strain CE1 infecting Canna edulis Ker-Gawl. in China.</title>
        <authorList>
            <person name="Zhang J."/>
            <person name="Lin B."/>
            <person name="Shen H."/>
            <person name="Jiang S."/>
            <person name="Pu X."/>
            <person name="Sun D."/>
        </authorList>
    </citation>
    <scope>NUCLEOTIDE SEQUENCE [LARGE SCALE GENOMIC DNA]</scope>
    <source>
        <strain evidence="5 7">CE1</strain>
    </source>
</reference>
<dbReference type="SUPFAM" id="SSF51735">
    <property type="entry name" value="NAD(P)-binding Rossmann-fold domains"/>
    <property type="match status" value="1"/>
</dbReference>
<evidence type="ECO:0000256" key="2">
    <source>
        <dbReference type="ARBA" id="ARBA00023002"/>
    </source>
</evidence>
<dbReference type="EMBL" id="CP033622">
    <property type="protein sequence ID" value="QIZ50990.1"/>
    <property type="molecule type" value="Genomic_DNA"/>
</dbReference>
<evidence type="ECO:0000256" key="1">
    <source>
        <dbReference type="ARBA" id="ARBA00010928"/>
    </source>
</evidence>
<dbReference type="PANTHER" id="PTHR22604">
    <property type="entry name" value="OXIDOREDUCTASES"/>
    <property type="match status" value="1"/>
</dbReference>
<name>A0AAE7CZ47_9GAMM</name>
<evidence type="ECO:0000313" key="6">
    <source>
        <dbReference type="EMBL" id="QYM90782.1"/>
    </source>
</evidence>
<evidence type="ECO:0000313" key="5">
    <source>
        <dbReference type="EMBL" id="QIZ50990.1"/>
    </source>
</evidence>
<evidence type="ECO:0000313" key="7">
    <source>
        <dbReference type="Proteomes" id="UP000500801"/>
    </source>
</evidence>
<keyword evidence="8" id="KW-1185">Reference proteome</keyword>
<proteinExistence type="inferred from homology"/>